<dbReference type="Gene3D" id="3.90.850.10">
    <property type="entry name" value="Fumarylacetoacetase-like, C-terminal domain"/>
    <property type="match status" value="1"/>
</dbReference>
<accession>A0A382GL77</accession>
<keyword evidence="2" id="KW-0479">Metal-binding</keyword>
<feature type="non-terminal residue" evidence="4">
    <location>
        <position position="1"/>
    </location>
</feature>
<name>A0A382GL77_9ZZZZ</name>
<dbReference type="GO" id="GO:0046872">
    <property type="term" value="F:metal ion binding"/>
    <property type="evidence" value="ECO:0007669"/>
    <property type="project" value="UniProtKB-KW"/>
</dbReference>
<reference evidence="4" key="1">
    <citation type="submission" date="2018-05" db="EMBL/GenBank/DDBJ databases">
        <authorList>
            <person name="Lanie J.A."/>
            <person name="Ng W.-L."/>
            <person name="Kazmierczak K.M."/>
            <person name="Andrzejewski T.M."/>
            <person name="Davidsen T.M."/>
            <person name="Wayne K.J."/>
            <person name="Tettelin H."/>
            <person name="Glass J.I."/>
            <person name="Rusch D."/>
            <person name="Podicherti R."/>
            <person name="Tsui H.-C.T."/>
            <person name="Winkler M.E."/>
        </authorList>
    </citation>
    <scope>NUCLEOTIDE SEQUENCE</scope>
</reference>
<evidence type="ECO:0000313" key="4">
    <source>
        <dbReference type="EMBL" id="SVB75515.1"/>
    </source>
</evidence>
<evidence type="ECO:0000259" key="3">
    <source>
        <dbReference type="Pfam" id="PF01557"/>
    </source>
</evidence>
<feature type="non-terminal residue" evidence="4">
    <location>
        <position position="205"/>
    </location>
</feature>
<dbReference type="SUPFAM" id="SSF56529">
    <property type="entry name" value="FAH"/>
    <property type="match status" value="1"/>
</dbReference>
<dbReference type="InterPro" id="IPR036663">
    <property type="entry name" value="Fumarylacetoacetase_C_sf"/>
</dbReference>
<sequence length="205" mass="22696">MKLLRVGTKGNERPAILDKNGKIRDLSSQIKDLNPDNLNFETISKLKNIDLEKLPELSKTDRIGPCVEKPGKFVAIGLNYSDHAAETGAKVPSEPIVFMKATSSINGPNDDIELAPNSKKLDWEVELGIVIGRDTKNISEKDAPNHILGYCLINDISEREWQIEKMGQWVKGKSHDTFGPIGPYLVTQDEISDINNLSMSLDVNG</sequence>
<dbReference type="InterPro" id="IPR051121">
    <property type="entry name" value="FAH"/>
</dbReference>
<dbReference type="GO" id="GO:0044281">
    <property type="term" value="P:small molecule metabolic process"/>
    <property type="evidence" value="ECO:0007669"/>
    <property type="project" value="UniProtKB-ARBA"/>
</dbReference>
<gene>
    <name evidence="4" type="ORF">METZ01_LOCUS228369</name>
</gene>
<dbReference type="AlphaFoldDB" id="A0A382GL77"/>
<dbReference type="PANTHER" id="PTHR42796">
    <property type="entry name" value="FUMARYLACETOACETATE HYDROLASE DOMAIN-CONTAINING PROTEIN 2A-RELATED"/>
    <property type="match status" value="1"/>
</dbReference>
<evidence type="ECO:0000256" key="1">
    <source>
        <dbReference type="ARBA" id="ARBA00010211"/>
    </source>
</evidence>
<dbReference type="EMBL" id="UINC01055997">
    <property type="protein sequence ID" value="SVB75515.1"/>
    <property type="molecule type" value="Genomic_DNA"/>
</dbReference>
<dbReference type="PANTHER" id="PTHR42796:SF4">
    <property type="entry name" value="FUMARYLACETOACETATE HYDROLASE DOMAIN-CONTAINING PROTEIN 2A"/>
    <property type="match status" value="1"/>
</dbReference>
<protein>
    <recommendedName>
        <fullName evidence="3">Fumarylacetoacetase-like C-terminal domain-containing protein</fullName>
    </recommendedName>
</protein>
<proteinExistence type="inferred from homology"/>
<comment type="similarity">
    <text evidence="1">Belongs to the FAH family.</text>
</comment>
<dbReference type="GO" id="GO:0003824">
    <property type="term" value="F:catalytic activity"/>
    <property type="evidence" value="ECO:0007669"/>
    <property type="project" value="InterPro"/>
</dbReference>
<evidence type="ECO:0000256" key="2">
    <source>
        <dbReference type="ARBA" id="ARBA00022723"/>
    </source>
</evidence>
<feature type="domain" description="Fumarylacetoacetase-like C-terminal" evidence="3">
    <location>
        <begin position="72"/>
        <end position="205"/>
    </location>
</feature>
<dbReference type="InterPro" id="IPR011234">
    <property type="entry name" value="Fumarylacetoacetase-like_C"/>
</dbReference>
<organism evidence="4">
    <name type="scientific">marine metagenome</name>
    <dbReference type="NCBI Taxonomy" id="408172"/>
    <lineage>
        <taxon>unclassified sequences</taxon>
        <taxon>metagenomes</taxon>
        <taxon>ecological metagenomes</taxon>
    </lineage>
</organism>
<dbReference type="Pfam" id="PF01557">
    <property type="entry name" value="FAA_hydrolase"/>
    <property type="match status" value="1"/>
</dbReference>